<keyword evidence="1" id="KW-0812">Transmembrane</keyword>
<keyword evidence="3" id="KW-1185">Reference proteome</keyword>
<dbReference type="InterPro" id="IPR045501">
    <property type="entry name" value="DUF6490"/>
</dbReference>
<feature type="transmembrane region" description="Helical" evidence="1">
    <location>
        <begin position="48"/>
        <end position="69"/>
    </location>
</feature>
<dbReference type="PANTHER" id="PTHR46610:SF19">
    <property type="entry name" value="OS06G0147400 PROTEIN"/>
    <property type="match status" value="1"/>
</dbReference>
<feature type="transmembrane region" description="Helical" evidence="1">
    <location>
        <begin position="25"/>
        <end position="42"/>
    </location>
</feature>
<feature type="transmembrane region" description="Helical" evidence="1">
    <location>
        <begin position="89"/>
        <end position="108"/>
    </location>
</feature>
<gene>
    <name evidence="2" type="ORF">URODEC1_LOCUS84111</name>
</gene>
<sequence length="137" mass="14626">MVNPKPPTDPNPTAEAPAAARARRFPWTSVAVVIGLAFNLVLCVSRAGGAAVAFAASSHLNLFLLLWFLRRFEASPPGSVARRRARLAVWLLTTSLTAAFTWKVGALLPLVPAVVAWAMAAATVLFGSYVLFAHDDK</sequence>
<keyword evidence="1" id="KW-0472">Membrane</keyword>
<reference evidence="2" key="1">
    <citation type="submission" date="2024-10" db="EMBL/GenBank/DDBJ databases">
        <authorList>
            <person name="Ryan C."/>
        </authorList>
    </citation>
    <scope>NUCLEOTIDE SEQUENCE [LARGE SCALE GENOMIC DNA]</scope>
</reference>
<evidence type="ECO:0000313" key="2">
    <source>
        <dbReference type="EMBL" id="CAL5036761.1"/>
    </source>
</evidence>
<keyword evidence="1" id="KW-1133">Transmembrane helix</keyword>
<dbReference type="EMBL" id="OZ075143">
    <property type="protein sequence ID" value="CAL5036761.1"/>
    <property type="molecule type" value="Genomic_DNA"/>
</dbReference>
<dbReference type="Proteomes" id="UP001497457">
    <property type="component" value="Chromosome 33rd"/>
</dbReference>
<feature type="transmembrane region" description="Helical" evidence="1">
    <location>
        <begin position="114"/>
        <end position="132"/>
    </location>
</feature>
<organism evidence="2 3">
    <name type="scientific">Urochloa decumbens</name>
    <dbReference type="NCBI Taxonomy" id="240449"/>
    <lineage>
        <taxon>Eukaryota</taxon>
        <taxon>Viridiplantae</taxon>
        <taxon>Streptophyta</taxon>
        <taxon>Embryophyta</taxon>
        <taxon>Tracheophyta</taxon>
        <taxon>Spermatophyta</taxon>
        <taxon>Magnoliopsida</taxon>
        <taxon>Liliopsida</taxon>
        <taxon>Poales</taxon>
        <taxon>Poaceae</taxon>
        <taxon>PACMAD clade</taxon>
        <taxon>Panicoideae</taxon>
        <taxon>Panicodae</taxon>
        <taxon>Paniceae</taxon>
        <taxon>Melinidinae</taxon>
        <taxon>Urochloa</taxon>
    </lineage>
</organism>
<accession>A0ABC9DCY2</accession>
<evidence type="ECO:0000256" key="1">
    <source>
        <dbReference type="SAM" id="Phobius"/>
    </source>
</evidence>
<protein>
    <submittedName>
        <fullName evidence="2">Uncharacterized protein</fullName>
    </submittedName>
</protein>
<dbReference type="Pfam" id="PF20100">
    <property type="entry name" value="DUF6490"/>
    <property type="match status" value="1"/>
</dbReference>
<evidence type="ECO:0000313" key="3">
    <source>
        <dbReference type="Proteomes" id="UP001497457"/>
    </source>
</evidence>
<name>A0ABC9DCY2_9POAL</name>
<dbReference type="AlphaFoldDB" id="A0ABC9DCY2"/>
<dbReference type="PANTHER" id="PTHR46610">
    <property type="entry name" value="OS05G0181300 PROTEIN"/>
    <property type="match status" value="1"/>
</dbReference>
<proteinExistence type="predicted"/>